<dbReference type="AlphaFoldDB" id="A0A9P8GAP8"/>
<proteinExistence type="predicted"/>
<dbReference type="EMBL" id="JAHFYH010000121">
    <property type="protein sequence ID" value="KAH0212180.1"/>
    <property type="molecule type" value="Genomic_DNA"/>
</dbReference>
<protein>
    <submittedName>
        <fullName evidence="1">Uncharacterized protein</fullName>
    </submittedName>
</protein>
<feature type="non-terminal residue" evidence="1">
    <location>
        <position position="227"/>
    </location>
</feature>
<evidence type="ECO:0000313" key="1">
    <source>
        <dbReference type="EMBL" id="KAH0212180.1"/>
    </source>
</evidence>
<dbReference type="Proteomes" id="UP000767238">
    <property type="component" value="Unassembled WGS sequence"/>
</dbReference>
<gene>
    <name evidence="1" type="ORF">KCV03_g9452</name>
</gene>
<evidence type="ECO:0000313" key="2">
    <source>
        <dbReference type="Proteomes" id="UP000767238"/>
    </source>
</evidence>
<organism evidence="1 2">
    <name type="scientific">Aureobasidium melanogenum</name>
    <name type="common">Aureobasidium pullulans var. melanogenum</name>
    <dbReference type="NCBI Taxonomy" id="46634"/>
    <lineage>
        <taxon>Eukaryota</taxon>
        <taxon>Fungi</taxon>
        <taxon>Dikarya</taxon>
        <taxon>Ascomycota</taxon>
        <taxon>Pezizomycotina</taxon>
        <taxon>Dothideomycetes</taxon>
        <taxon>Dothideomycetidae</taxon>
        <taxon>Dothideales</taxon>
        <taxon>Saccotheciaceae</taxon>
        <taxon>Aureobasidium</taxon>
    </lineage>
</organism>
<name>A0A9P8GAP8_AURME</name>
<accession>A0A9P8GAP8</accession>
<comment type="caution">
    <text evidence="1">The sequence shown here is derived from an EMBL/GenBank/DDBJ whole genome shotgun (WGS) entry which is preliminary data.</text>
</comment>
<reference evidence="1" key="2">
    <citation type="submission" date="2021-08" db="EMBL/GenBank/DDBJ databases">
        <authorList>
            <person name="Gostincar C."/>
            <person name="Sun X."/>
            <person name="Song Z."/>
            <person name="Gunde-Cimerman N."/>
        </authorList>
    </citation>
    <scope>NUCLEOTIDE SEQUENCE</scope>
    <source>
        <strain evidence="1">EXF-8016</strain>
    </source>
</reference>
<sequence>MFSTTNTHDETAATAATMTDLVARFRSLEDSDNMALTSGDGSNHHNFLSVPLVCHEQELDNNGKARILRFAGLRKACKGLSKDMVELLAQLEKILYSRTWWRLCHSTSSLVLTTTDIRHVSADMLHVFTQNLDREKQISSAFNVLYDSYKDIVSLSRLTLEHAEEILEDAAILVTPDSHREAKNAVHSFEAEFASFNKTADSLLGTVCLSDSESLEYFDALYDRVQD</sequence>
<reference evidence="1" key="1">
    <citation type="journal article" date="2021" name="J Fungi (Basel)">
        <title>Virulence traits and population genomics of the black yeast Aureobasidium melanogenum.</title>
        <authorList>
            <person name="Cernosa A."/>
            <person name="Sun X."/>
            <person name="Gostincar C."/>
            <person name="Fang C."/>
            <person name="Gunde-Cimerman N."/>
            <person name="Song Z."/>
        </authorList>
    </citation>
    <scope>NUCLEOTIDE SEQUENCE</scope>
    <source>
        <strain evidence="1">EXF-8016</strain>
    </source>
</reference>